<reference evidence="3" key="1">
    <citation type="submission" date="2021-02" db="EMBL/GenBank/DDBJ databases">
        <authorList>
            <person name="Nowell W R."/>
        </authorList>
    </citation>
    <scope>NUCLEOTIDE SEQUENCE</scope>
</reference>
<gene>
    <name evidence="3" type="ORF">UXM345_LOCUS12735</name>
</gene>
<evidence type="ECO:0000259" key="2">
    <source>
        <dbReference type="Pfam" id="PF13843"/>
    </source>
</evidence>
<dbReference type="AlphaFoldDB" id="A0A819K6B1"/>
<evidence type="ECO:0000313" key="3">
    <source>
        <dbReference type="EMBL" id="CAF3940556.1"/>
    </source>
</evidence>
<feature type="compositionally biased region" description="Polar residues" evidence="1">
    <location>
        <begin position="1"/>
        <end position="13"/>
    </location>
</feature>
<organism evidence="3 4">
    <name type="scientific">Rotaria magnacalcarata</name>
    <dbReference type="NCBI Taxonomy" id="392030"/>
    <lineage>
        <taxon>Eukaryota</taxon>
        <taxon>Metazoa</taxon>
        <taxon>Spiralia</taxon>
        <taxon>Gnathifera</taxon>
        <taxon>Rotifera</taxon>
        <taxon>Eurotatoria</taxon>
        <taxon>Bdelloidea</taxon>
        <taxon>Philodinida</taxon>
        <taxon>Philodinidae</taxon>
        <taxon>Rotaria</taxon>
    </lineage>
</organism>
<feature type="domain" description="PiggyBac transposable element-derived protein" evidence="2">
    <location>
        <begin position="215"/>
        <end position="301"/>
    </location>
</feature>
<dbReference type="EMBL" id="CAJOBF010001344">
    <property type="protein sequence ID" value="CAF3940556.1"/>
    <property type="molecule type" value="Genomic_DNA"/>
</dbReference>
<comment type="caution">
    <text evidence="3">The sequence shown here is derived from an EMBL/GenBank/DDBJ whole genome shotgun (WGS) entry which is preliminary data.</text>
</comment>
<dbReference type="Proteomes" id="UP000663842">
    <property type="component" value="Unassembled WGS sequence"/>
</dbReference>
<dbReference type="PANTHER" id="PTHR46599:SF6">
    <property type="entry name" value="DUAL SPECIFICITY PHOSPHATASE 26"/>
    <property type="match status" value="1"/>
</dbReference>
<sequence length="302" mass="34317">MPSDKQSYPNQQKHWYECTDSFDEESDDGDEELDDAATEQSSGDESVTNYVVTESPSLEKSPKRRSRPETSHTKITIGKHFRQRHGIGRQAVDIQTVKAAFQLFMTPNMIHLLARETNLCAHLVMSQWNDRNPDIEKQCSETDADEMLAFIELLILAGVHLSKNEDFNDLLSIIEKDKLAEIRYLWMVFLAQLRLCYIPDESLTVDEQLVPTRSCCDSSTAYQLNGAAYVGRHLVKTAATNNMNCMSNLVKRPLYSWINTGRIISTDNCFTSAELAEDLLGAQITFVGAMRRNKKEIPKQIQ</sequence>
<dbReference type="Pfam" id="PF13843">
    <property type="entry name" value="DDE_Tnp_1_7"/>
    <property type="match status" value="2"/>
</dbReference>
<dbReference type="InterPro" id="IPR029526">
    <property type="entry name" value="PGBD"/>
</dbReference>
<dbReference type="PANTHER" id="PTHR46599">
    <property type="entry name" value="PIGGYBAC TRANSPOSABLE ELEMENT-DERIVED PROTEIN 4"/>
    <property type="match status" value="1"/>
</dbReference>
<proteinExistence type="predicted"/>
<name>A0A819K6B1_9BILA</name>
<feature type="region of interest" description="Disordered" evidence="1">
    <location>
        <begin position="1"/>
        <end position="73"/>
    </location>
</feature>
<feature type="compositionally biased region" description="Polar residues" evidence="1">
    <location>
        <begin position="38"/>
        <end position="58"/>
    </location>
</feature>
<feature type="domain" description="PiggyBac transposable element-derived protein" evidence="2">
    <location>
        <begin position="99"/>
        <end position="166"/>
    </location>
</feature>
<protein>
    <recommendedName>
        <fullName evidence="2">PiggyBac transposable element-derived protein domain-containing protein</fullName>
    </recommendedName>
</protein>
<evidence type="ECO:0000256" key="1">
    <source>
        <dbReference type="SAM" id="MobiDB-lite"/>
    </source>
</evidence>
<accession>A0A819K6B1</accession>
<evidence type="ECO:0000313" key="4">
    <source>
        <dbReference type="Proteomes" id="UP000663842"/>
    </source>
</evidence>
<feature type="compositionally biased region" description="Acidic residues" evidence="1">
    <location>
        <begin position="20"/>
        <end position="37"/>
    </location>
</feature>